<evidence type="ECO:0000256" key="1">
    <source>
        <dbReference type="SAM" id="MobiDB-lite"/>
    </source>
</evidence>
<evidence type="ECO:0000313" key="3">
    <source>
        <dbReference type="WBParaSite" id="Hba_20923"/>
    </source>
</evidence>
<protein>
    <submittedName>
        <fullName evidence="3">Uncharacterized protein</fullName>
    </submittedName>
</protein>
<feature type="compositionally biased region" description="Low complexity" evidence="1">
    <location>
        <begin position="72"/>
        <end position="81"/>
    </location>
</feature>
<feature type="region of interest" description="Disordered" evidence="1">
    <location>
        <begin position="1"/>
        <end position="33"/>
    </location>
</feature>
<evidence type="ECO:0000313" key="2">
    <source>
        <dbReference type="Proteomes" id="UP000095283"/>
    </source>
</evidence>
<proteinExistence type="predicted"/>
<organism evidence="2 3">
    <name type="scientific">Heterorhabditis bacteriophora</name>
    <name type="common">Entomopathogenic nematode worm</name>
    <dbReference type="NCBI Taxonomy" id="37862"/>
    <lineage>
        <taxon>Eukaryota</taxon>
        <taxon>Metazoa</taxon>
        <taxon>Ecdysozoa</taxon>
        <taxon>Nematoda</taxon>
        <taxon>Chromadorea</taxon>
        <taxon>Rhabditida</taxon>
        <taxon>Rhabditina</taxon>
        <taxon>Rhabditomorpha</taxon>
        <taxon>Strongyloidea</taxon>
        <taxon>Heterorhabditidae</taxon>
        <taxon>Heterorhabditis</taxon>
    </lineage>
</organism>
<name>A0A1I7XTV1_HETBA</name>
<dbReference type="WBParaSite" id="Hba_20923">
    <property type="protein sequence ID" value="Hba_20923"/>
    <property type="gene ID" value="Hba_20923"/>
</dbReference>
<reference evidence="3" key="1">
    <citation type="submission" date="2016-11" db="UniProtKB">
        <authorList>
            <consortium name="WormBaseParasite"/>
        </authorList>
    </citation>
    <scope>IDENTIFICATION</scope>
</reference>
<feature type="compositionally biased region" description="Polar residues" evidence="1">
    <location>
        <begin position="16"/>
        <end position="26"/>
    </location>
</feature>
<sequence length="283" mass="31994">MNTCTHKASLGRSRKSPSTTNDSGRGSQAHLEDRVVEETIAIIERVDDEVEETVRPYRRIRTKSDSGSCPDLSSLRLSSSRAPLVESESDEEPTVFTEEINPHNNTIAAASCLLQRRFLQRAFESNNRLKQVHPMRTQLAMRNALDEENEEVPELRERLSDDGISRASVLSRRSNQTEDLADFDDNISTIILDHYLPLSRSSNINYDCDTLSSDFSLNLALHDTEELGHSNTDTASSTVQTDLSLINIEDEVAAYLTKLNEGRPISPEVRNKEWSKKEQCEKW</sequence>
<dbReference type="Proteomes" id="UP000095283">
    <property type="component" value="Unplaced"/>
</dbReference>
<dbReference type="AlphaFoldDB" id="A0A1I7XTV1"/>
<accession>A0A1I7XTV1</accession>
<keyword evidence="2" id="KW-1185">Reference proteome</keyword>
<feature type="region of interest" description="Disordered" evidence="1">
    <location>
        <begin position="61"/>
        <end position="92"/>
    </location>
</feature>